<feature type="compositionally biased region" description="Low complexity" evidence="1">
    <location>
        <begin position="22"/>
        <end position="32"/>
    </location>
</feature>
<reference evidence="2" key="2">
    <citation type="journal article" date="2015" name="Data Brief">
        <title>Shoot transcriptome of the giant reed, Arundo donax.</title>
        <authorList>
            <person name="Barrero R.A."/>
            <person name="Guerrero F.D."/>
            <person name="Moolhuijzen P."/>
            <person name="Goolsby J.A."/>
            <person name="Tidwell J."/>
            <person name="Bellgard S.E."/>
            <person name="Bellgard M.I."/>
        </authorList>
    </citation>
    <scope>NUCLEOTIDE SEQUENCE</scope>
    <source>
        <tissue evidence="2">Shoot tissue taken approximately 20 cm above the soil surface</tissue>
    </source>
</reference>
<organism evidence="2">
    <name type="scientific">Arundo donax</name>
    <name type="common">Giant reed</name>
    <name type="synonym">Donax arundinaceus</name>
    <dbReference type="NCBI Taxonomy" id="35708"/>
    <lineage>
        <taxon>Eukaryota</taxon>
        <taxon>Viridiplantae</taxon>
        <taxon>Streptophyta</taxon>
        <taxon>Embryophyta</taxon>
        <taxon>Tracheophyta</taxon>
        <taxon>Spermatophyta</taxon>
        <taxon>Magnoliopsida</taxon>
        <taxon>Liliopsida</taxon>
        <taxon>Poales</taxon>
        <taxon>Poaceae</taxon>
        <taxon>PACMAD clade</taxon>
        <taxon>Arundinoideae</taxon>
        <taxon>Arundineae</taxon>
        <taxon>Arundo</taxon>
    </lineage>
</organism>
<dbReference type="EMBL" id="GBRH01223615">
    <property type="protein sequence ID" value="JAD74280.1"/>
    <property type="molecule type" value="Transcribed_RNA"/>
</dbReference>
<feature type="compositionally biased region" description="Polar residues" evidence="1">
    <location>
        <begin position="1"/>
        <end position="10"/>
    </location>
</feature>
<name>A0A0A9CLL6_ARUDO</name>
<accession>A0A0A9CLL6</accession>
<reference evidence="2" key="1">
    <citation type="submission" date="2014-09" db="EMBL/GenBank/DDBJ databases">
        <authorList>
            <person name="Magalhaes I.L.F."/>
            <person name="Oliveira U."/>
            <person name="Santos F.R."/>
            <person name="Vidigal T.H.D.A."/>
            <person name="Brescovit A.D."/>
            <person name="Santos A.J."/>
        </authorList>
    </citation>
    <scope>NUCLEOTIDE SEQUENCE</scope>
    <source>
        <tissue evidence="2">Shoot tissue taken approximately 20 cm above the soil surface</tissue>
    </source>
</reference>
<dbReference type="AlphaFoldDB" id="A0A0A9CLL6"/>
<evidence type="ECO:0000313" key="2">
    <source>
        <dbReference type="EMBL" id="JAD74280.1"/>
    </source>
</evidence>
<protein>
    <submittedName>
        <fullName evidence="2">Uncharacterized protein</fullName>
    </submittedName>
</protein>
<feature type="compositionally biased region" description="Polar residues" evidence="1">
    <location>
        <begin position="75"/>
        <end position="85"/>
    </location>
</feature>
<feature type="compositionally biased region" description="Low complexity" evidence="1">
    <location>
        <begin position="44"/>
        <end position="63"/>
    </location>
</feature>
<feature type="region of interest" description="Disordered" evidence="1">
    <location>
        <begin position="1"/>
        <end position="85"/>
    </location>
</feature>
<sequence>MPRRSASSKSCPAGSPAATGVRSLSTRLTTGTARRRAHSARLTAGPWGRPAASSAPRSAGQRSWTGIPGERRAHTSSSAADTSVSMPVAGVGAECFVTGG</sequence>
<proteinExistence type="predicted"/>
<evidence type="ECO:0000256" key="1">
    <source>
        <dbReference type="SAM" id="MobiDB-lite"/>
    </source>
</evidence>